<comment type="caution">
    <text evidence="1">The sequence shown here is derived from an EMBL/GenBank/DDBJ whole genome shotgun (WGS) entry which is preliminary data.</text>
</comment>
<dbReference type="Proteomes" id="UP000775213">
    <property type="component" value="Unassembled WGS sequence"/>
</dbReference>
<proteinExistence type="predicted"/>
<evidence type="ECO:0000313" key="1">
    <source>
        <dbReference type="EMBL" id="KAH0452745.1"/>
    </source>
</evidence>
<sequence length="128" mass="14615">MKDMAENIDMILDGKRNNHKFLRNTHGGITKLKDPLKRLATVGNPSTEIAASAASSSNAKELDQLGFLFDTDRRRKCINWGFLLDVGKRRKFISWGFLLHVDRRRNSISWGACWLDEDERISKGPLDV</sequence>
<organism evidence="1 2">
    <name type="scientific">Dendrobium chrysotoxum</name>
    <name type="common">Orchid</name>
    <dbReference type="NCBI Taxonomy" id="161865"/>
    <lineage>
        <taxon>Eukaryota</taxon>
        <taxon>Viridiplantae</taxon>
        <taxon>Streptophyta</taxon>
        <taxon>Embryophyta</taxon>
        <taxon>Tracheophyta</taxon>
        <taxon>Spermatophyta</taxon>
        <taxon>Magnoliopsida</taxon>
        <taxon>Liliopsida</taxon>
        <taxon>Asparagales</taxon>
        <taxon>Orchidaceae</taxon>
        <taxon>Epidendroideae</taxon>
        <taxon>Malaxideae</taxon>
        <taxon>Dendrobiinae</taxon>
        <taxon>Dendrobium</taxon>
    </lineage>
</organism>
<dbReference type="AlphaFoldDB" id="A0AAV7FSV9"/>
<name>A0AAV7FSV9_DENCH</name>
<evidence type="ECO:0000313" key="2">
    <source>
        <dbReference type="Proteomes" id="UP000775213"/>
    </source>
</evidence>
<dbReference type="EMBL" id="JAGFBR010000017">
    <property type="protein sequence ID" value="KAH0452745.1"/>
    <property type="molecule type" value="Genomic_DNA"/>
</dbReference>
<protein>
    <submittedName>
        <fullName evidence="1">Uncharacterized protein</fullName>
    </submittedName>
</protein>
<reference evidence="1 2" key="1">
    <citation type="journal article" date="2021" name="Hortic Res">
        <title>Chromosome-scale assembly of the Dendrobium chrysotoxum genome enhances the understanding of orchid evolution.</title>
        <authorList>
            <person name="Zhang Y."/>
            <person name="Zhang G.Q."/>
            <person name="Zhang D."/>
            <person name="Liu X.D."/>
            <person name="Xu X.Y."/>
            <person name="Sun W.H."/>
            <person name="Yu X."/>
            <person name="Zhu X."/>
            <person name="Wang Z.W."/>
            <person name="Zhao X."/>
            <person name="Zhong W.Y."/>
            <person name="Chen H."/>
            <person name="Yin W.L."/>
            <person name="Huang T."/>
            <person name="Niu S.C."/>
            <person name="Liu Z.J."/>
        </authorList>
    </citation>
    <scope>NUCLEOTIDE SEQUENCE [LARGE SCALE GENOMIC DNA]</scope>
    <source>
        <strain evidence="1">Lindl</strain>
    </source>
</reference>
<accession>A0AAV7FSV9</accession>
<keyword evidence="2" id="KW-1185">Reference proteome</keyword>
<gene>
    <name evidence="1" type="ORF">IEQ34_020044</name>
</gene>